<keyword evidence="4" id="KW-0472">Membrane</keyword>
<name>A0AAQ3PXA3_PASNO</name>
<evidence type="ECO:0000313" key="8">
    <source>
        <dbReference type="Proteomes" id="UP001341281"/>
    </source>
</evidence>
<feature type="compositionally biased region" description="Basic and acidic residues" evidence="5">
    <location>
        <begin position="255"/>
        <end position="271"/>
    </location>
</feature>
<dbReference type="Pfam" id="PF19584">
    <property type="entry name" value="MCAfunc"/>
    <property type="match status" value="1"/>
</dbReference>
<dbReference type="Pfam" id="PF04749">
    <property type="entry name" value="PLAC8"/>
    <property type="match status" value="1"/>
</dbReference>
<dbReference type="InterPro" id="IPR045766">
    <property type="entry name" value="MCAfunc"/>
</dbReference>
<dbReference type="InterPro" id="IPR006461">
    <property type="entry name" value="PLAC_motif_containing"/>
</dbReference>
<accession>A0AAQ3PXA3</accession>
<protein>
    <recommendedName>
        <fullName evidence="6">MCAfunc domain-containing protein</fullName>
    </recommendedName>
</protein>
<dbReference type="AlphaFoldDB" id="A0AAQ3PXA3"/>
<dbReference type="NCBIfam" id="TIGR01571">
    <property type="entry name" value="A_thal_Cys_rich"/>
    <property type="match status" value="1"/>
</dbReference>
<feature type="compositionally biased region" description="Polar residues" evidence="5">
    <location>
        <begin position="272"/>
        <end position="282"/>
    </location>
</feature>
<gene>
    <name evidence="7" type="ORF">U9M48_006161</name>
</gene>
<dbReference type="InterPro" id="IPR059179">
    <property type="entry name" value="MLKL-like_MCAfunc"/>
</dbReference>
<evidence type="ECO:0000256" key="4">
    <source>
        <dbReference type="ARBA" id="ARBA00023136"/>
    </source>
</evidence>
<proteinExistence type="predicted"/>
<comment type="subcellular location">
    <subcellularLocation>
        <location evidence="1">Membrane</location>
        <topology evidence="1">Single-pass membrane protein</topology>
    </subcellularLocation>
</comment>
<evidence type="ECO:0000256" key="2">
    <source>
        <dbReference type="ARBA" id="ARBA00022692"/>
    </source>
</evidence>
<feature type="domain" description="MCAfunc" evidence="6">
    <location>
        <begin position="24"/>
        <end position="165"/>
    </location>
</feature>
<feature type="region of interest" description="Disordered" evidence="5">
    <location>
        <begin position="233"/>
        <end position="282"/>
    </location>
</feature>
<organism evidence="7 8">
    <name type="scientific">Paspalum notatum var. saurae</name>
    <dbReference type="NCBI Taxonomy" id="547442"/>
    <lineage>
        <taxon>Eukaryota</taxon>
        <taxon>Viridiplantae</taxon>
        <taxon>Streptophyta</taxon>
        <taxon>Embryophyta</taxon>
        <taxon>Tracheophyta</taxon>
        <taxon>Spermatophyta</taxon>
        <taxon>Magnoliopsida</taxon>
        <taxon>Liliopsida</taxon>
        <taxon>Poales</taxon>
        <taxon>Poaceae</taxon>
        <taxon>PACMAD clade</taxon>
        <taxon>Panicoideae</taxon>
        <taxon>Andropogonodae</taxon>
        <taxon>Paspaleae</taxon>
        <taxon>Paspalinae</taxon>
        <taxon>Paspalum</taxon>
    </lineage>
</organism>
<dbReference type="CDD" id="cd21037">
    <property type="entry name" value="MLKL_NTD"/>
    <property type="match status" value="1"/>
</dbReference>
<evidence type="ECO:0000256" key="1">
    <source>
        <dbReference type="ARBA" id="ARBA00004167"/>
    </source>
</evidence>
<keyword evidence="3" id="KW-1133">Transmembrane helix</keyword>
<dbReference type="PANTHER" id="PTHR46604:SF3">
    <property type="entry name" value="PROTEIN MID1-COMPLEMENTING ACTIVITY 1"/>
    <property type="match status" value="1"/>
</dbReference>
<dbReference type="GO" id="GO:0005262">
    <property type="term" value="F:calcium channel activity"/>
    <property type="evidence" value="ECO:0007669"/>
    <property type="project" value="UniProtKB-ARBA"/>
</dbReference>
<sequence>MASWDNVAELSNIAQLTGLDAVKLISLIVRAASTARLHKRNCRRFAQHLKLIGGLLEQLRVSELRKYPETREPLEQLEDALRRGYLLVNSCQDRSYLYLLAMGWNIVYQFRKAQSEIDNYLRLVPLITLVDNARIRDRLEYIERDQCEYSFDEEDKKVQDALLNPDPCTNPTIVLKKTLSCSYPNLPFNEALKKESEKLQVELQRSQSNMDLGSCEVIHHLLGVTNTVASTIPEEEPNAKVAEKKDSNYNGSKGDNAKSFDDDDYPKKQKDTSNAPRCSSPVSYGHDLVSSRGSHSDEWHADLLGCCSEPSLCLKTLFFPCGTFSRIASVAKDRPMSSGEACNDIMAYSLILSCCCYTCCVRRKLRQKLDIAAAVTTFFHICCVVAVHLFKNGGKSRSEELMAKRQRLPHHHVNIWSTEQPYGDTWTSVKILTKQSDVVLPE</sequence>
<dbReference type="Proteomes" id="UP001341281">
    <property type="component" value="Chromosome 02"/>
</dbReference>
<dbReference type="InterPro" id="IPR036537">
    <property type="entry name" value="Adaptor_Cbl_N_dom_sf"/>
</dbReference>
<dbReference type="EMBL" id="CP144746">
    <property type="protein sequence ID" value="WVZ55513.1"/>
    <property type="molecule type" value="Genomic_DNA"/>
</dbReference>
<keyword evidence="2" id="KW-0812">Transmembrane</keyword>
<dbReference type="FunFam" id="1.20.930.20:FF:000003">
    <property type="entry name" value="DNA mismatch repair protein MLH1"/>
    <property type="match status" value="1"/>
</dbReference>
<dbReference type="PANTHER" id="PTHR46604">
    <property type="entry name" value="PROTEIN MID1-COMPLEMENTING ACTIVITY 1"/>
    <property type="match status" value="1"/>
</dbReference>
<dbReference type="GO" id="GO:0016020">
    <property type="term" value="C:membrane"/>
    <property type="evidence" value="ECO:0007669"/>
    <property type="project" value="UniProtKB-SubCell"/>
</dbReference>
<keyword evidence="8" id="KW-1185">Reference proteome</keyword>
<evidence type="ECO:0000256" key="3">
    <source>
        <dbReference type="ARBA" id="ARBA00022989"/>
    </source>
</evidence>
<reference evidence="7 8" key="1">
    <citation type="submission" date="2024-02" db="EMBL/GenBank/DDBJ databases">
        <title>High-quality chromosome-scale genome assembly of Pensacola bahiagrass (Paspalum notatum Flugge var. saurae).</title>
        <authorList>
            <person name="Vega J.M."/>
            <person name="Podio M."/>
            <person name="Orjuela J."/>
            <person name="Siena L.A."/>
            <person name="Pessino S.C."/>
            <person name="Combes M.C."/>
            <person name="Mariac C."/>
            <person name="Albertini E."/>
            <person name="Pupilli F."/>
            <person name="Ortiz J.P.A."/>
            <person name="Leblanc O."/>
        </authorList>
    </citation>
    <scope>NUCLEOTIDE SEQUENCE [LARGE SCALE GENOMIC DNA]</scope>
    <source>
        <strain evidence="7">R1</strain>
        <tissue evidence="7">Leaf</tissue>
    </source>
</reference>
<evidence type="ECO:0000313" key="7">
    <source>
        <dbReference type="EMBL" id="WVZ55513.1"/>
    </source>
</evidence>
<evidence type="ECO:0000256" key="5">
    <source>
        <dbReference type="SAM" id="MobiDB-lite"/>
    </source>
</evidence>
<feature type="compositionally biased region" description="Basic and acidic residues" evidence="5">
    <location>
        <begin position="237"/>
        <end position="247"/>
    </location>
</feature>
<dbReference type="Gene3D" id="1.20.930.20">
    <property type="entry name" value="Adaptor protein Cbl, N-terminal domain"/>
    <property type="match status" value="1"/>
</dbReference>
<evidence type="ECO:0000259" key="6">
    <source>
        <dbReference type="Pfam" id="PF19584"/>
    </source>
</evidence>
<dbReference type="GO" id="GO:0007166">
    <property type="term" value="P:cell surface receptor signaling pathway"/>
    <property type="evidence" value="ECO:0007669"/>
    <property type="project" value="InterPro"/>
</dbReference>